<feature type="active site" description="Proton acceptor" evidence="2">
    <location>
        <position position="70"/>
    </location>
</feature>
<dbReference type="PIRSF" id="PIRSF005384">
    <property type="entry name" value="RpiB_LacA_B"/>
    <property type="match status" value="1"/>
</dbReference>
<accession>A0A1F6MQF9</accession>
<sequence length="157" mass="17541">MSKPTIYIGSDYMGFELKKKLKIYIKNKLKKKVENLGPTKRVKGDDAIDYSIKVSRAVVKDDNHRGILICHSGHGMCITANKIKGARASIGYSVSGAEMLRLHDNGNILCLAASALNPVEAEAIVKKFLETDFKPITRRLRRLQKLKKLELSNVRSS</sequence>
<evidence type="ECO:0008006" key="5">
    <source>
        <dbReference type="Google" id="ProtNLM"/>
    </source>
</evidence>
<dbReference type="NCBIfam" id="TIGR00689">
    <property type="entry name" value="rpiB_lacA_lacB"/>
    <property type="match status" value="1"/>
</dbReference>
<dbReference type="AlphaFoldDB" id="A0A1F6MQF9"/>
<reference evidence="3 4" key="1">
    <citation type="journal article" date="2016" name="Nat. Commun.">
        <title>Thousands of microbial genomes shed light on interconnected biogeochemical processes in an aquifer system.</title>
        <authorList>
            <person name="Anantharaman K."/>
            <person name="Brown C.T."/>
            <person name="Hug L.A."/>
            <person name="Sharon I."/>
            <person name="Castelle C.J."/>
            <person name="Probst A.J."/>
            <person name="Thomas B.C."/>
            <person name="Singh A."/>
            <person name="Wilkins M.J."/>
            <person name="Karaoz U."/>
            <person name="Brodie E.L."/>
            <person name="Williams K.H."/>
            <person name="Hubbard S.S."/>
            <person name="Banfield J.F."/>
        </authorList>
    </citation>
    <scope>NUCLEOTIDE SEQUENCE [LARGE SCALE GENOMIC DNA]</scope>
</reference>
<dbReference type="InterPro" id="IPR003500">
    <property type="entry name" value="RpiB_LacA_LacB"/>
</dbReference>
<evidence type="ECO:0000313" key="3">
    <source>
        <dbReference type="EMBL" id="OGH73901.1"/>
    </source>
</evidence>
<evidence type="ECO:0000313" key="4">
    <source>
        <dbReference type="Proteomes" id="UP000178347"/>
    </source>
</evidence>
<comment type="similarity">
    <text evidence="1">Belongs to the LacAB/RpiB family.</text>
</comment>
<dbReference type="InterPro" id="IPR036569">
    <property type="entry name" value="RpiB_LacA_LacB_sf"/>
</dbReference>
<dbReference type="Gene3D" id="3.40.1400.10">
    <property type="entry name" value="Sugar-phosphate isomerase, RpiB/LacA/LacB"/>
    <property type="match status" value="1"/>
</dbReference>
<comment type="caution">
    <text evidence="3">The sequence shown here is derived from an EMBL/GenBank/DDBJ whole genome shotgun (WGS) entry which is preliminary data.</text>
</comment>
<organism evidence="3 4">
    <name type="scientific">Candidatus Magasanikbacteria bacterium RIFCSPLOWO2_12_FULL_43_12</name>
    <dbReference type="NCBI Taxonomy" id="1798692"/>
    <lineage>
        <taxon>Bacteria</taxon>
        <taxon>Candidatus Magasanikiibacteriota</taxon>
    </lineage>
</organism>
<dbReference type="EMBL" id="MFQN01000034">
    <property type="protein sequence ID" value="OGH73901.1"/>
    <property type="molecule type" value="Genomic_DNA"/>
</dbReference>
<evidence type="ECO:0000256" key="2">
    <source>
        <dbReference type="PIRSR" id="PIRSR005384-1"/>
    </source>
</evidence>
<dbReference type="GO" id="GO:0016861">
    <property type="term" value="F:intramolecular oxidoreductase activity, interconverting aldoses and ketoses"/>
    <property type="evidence" value="ECO:0007669"/>
    <property type="project" value="UniProtKB-ARBA"/>
</dbReference>
<dbReference type="STRING" id="1798692.A3G00_01670"/>
<dbReference type="GO" id="GO:0005975">
    <property type="term" value="P:carbohydrate metabolic process"/>
    <property type="evidence" value="ECO:0007669"/>
    <property type="project" value="InterPro"/>
</dbReference>
<evidence type="ECO:0000256" key="1">
    <source>
        <dbReference type="ARBA" id="ARBA00008754"/>
    </source>
</evidence>
<gene>
    <name evidence="3" type="ORF">A3G00_01670</name>
</gene>
<protein>
    <recommendedName>
        <fullName evidence="5">Ribose-5-phosphate isomerase</fullName>
    </recommendedName>
</protein>
<proteinExistence type="inferred from homology"/>
<name>A0A1F6MQF9_9BACT</name>
<dbReference type="Pfam" id="PF02502">
    <property type="entry name" value="LacAB_rpiB"/>
    <property type="match status" value="1"/>
</dbReference>
<dbReference type="Proteomes" id="UP000178347">
    <property type="component" value="Unassembled WGS sequence"/>
</dbReference>
<dbReference type="PANTHER" id="PTHR30345">
    <property type="entry name" value="RIBOSE-5-PHOSPHATE ISOMERASE B"/>
    <property type="match status" value="1"/>
</dbReference>
<dbReference type="PANTHER" id="PTHR30345:SF0">
    <property type="entry name" value="DNA DAMAGE-REPAIR_TOLERATION PROTEIN DRT102"/>
    <property type="match status" value="1"/>
</dbReference>
<dbReference type="SUPFAM" id="SSF89623">
    <property type="entry name" value="Ribose/Galactose isomerase RpiB/AlsB"/>
    <property type="match status" value="1"/>
</dbReference>
<feature type="active site" description="Proton donor" evidence="2">
    <location>
        <position position="103"/>
    </location>
</feature>